<sequence length="1301" mass="130015">MGRASAIAEATRKDIREIYASLTVAAAAPEEATRALADMEASLARLPSDVRGPLEASGSEWAWESASLGERRAFVAGVMEHMENPSVASDRYGAHDTRAAPDAASGHGTVGQPLSAHGGVSMSDIMAARAGSGRSFDSSLGAAGRRDQRAGMSVEEAEAADRAEAAATIRLDVPGVSTAVTTEGFTEPLARPASEGAFLQARAVRQALAYAAEWIVNAGGETTLGKPLFDRIVAKYVPQGPGALSLSAIAADVPAAARRGGAIGWGLDQGAAQLDDSAVAAFRASPAPPASAAAHVLIALRRDIHDASTGSEAAARRLGLAQADLAQVAEWRASIERLAASPFAKDAPAVSWISTLPGGPAFARADLSFADSAAAAAADSAASAASADHVSLAALSGPHEGIPAGAITSGGTLGNAAISATIAAAAGRNNADGGLIAPSVYAQAAEQAMATGSRAGLHALVDAALRRCGAGSVFVAAARLNATYGPGPWAEQLASLAAIYGARPSVSDPPSRLSPDALTLGGLLPASAASPAEFVEVATEGRIGTAKDLARRVGATTASITADSVARAARNRGEAGHRAAVALTRLAPLVDAVADAVAKLGSDRAAGTDPLAARDWVEATDALEAALAAHAEVAAELRVFAALQDYEDAVAMGTAGDATPESVAAAAVAAADANSVPSLAAADWAAIARSAAIVSDAAAAGVAVASSTSAAEALASAAASTAAAAAAAHDAIVAAPFGSILGDAFTGQSLLARAASVTVRFAALAKPEELAAAASATAGSGPVAAALTGGPDAIAAAAQATAPAVAAVLHRWATDRFGQRPDAAGLNTPPKQRSKKDAAAEAGLFAGYVDQLGDDDAAFLALERSRLAAEAKRRLAWLGQRSVFEPAMPAGQRAGTDEEHRLRELTAAPSRFEALAAARGIAEGVMPKSGSASALRSVWRRLDTWASDDFFTSSPGMDVTREEVRALADEAATAFAVQVKTLAAEVLAAIDEGDADAEYMAFDHIGVARQAHKAAPAATDAAVLARIRAAAELSSGPSEAAVMEAARAAAGGAADAAPVAEGPYAAAAAAVKLSLPHAAELAPEEASRFVALVAIAEQVRAVRAEHFEAPEEADAALDSLQPAIAEAATKLASALATAANASAAAALDDAAWSSGDRKAAARTALEALAGVRAAVNGRSYSAALAAGTGESFSFIAGAAEPAAPAAAPLKGAAAVEGPSAADMARLCELAGFGALATSDRWELSCVGKDLSAVPEWRRLRIERELALRLGGFDSWYGPLAWESIVPGDASLLAQAEATARL</sequence>
<evidence type="ECO:0000256" key="1">
    <source>
        <dbReference type="SAM" id="MobiDB-lite"/>
    </source>
</evidence>
<feature type="region of interest" description="Disordered" evidence="1">
    <location>
        <begin position="134"/>
        <end position="153"/>
    </location>
</feature>
<evidence type="ECO:0000313" key="2">
    <source>
        <dbReference type="EMBL" id="KAA0154539.1"/>
    </source>
</evidence>
<proteinExistence type="predicted"/>
<comment type="caution">
    <text evidence="2">The sequence shown here is derived from an EMBL/GenBank/DDBJ whole genome shotgun (WGS) entry which is preliminary data.</text>
</comment>
<feature type="region of interest" description="Disordered" evidence="1">
    <location>
        <begin position="97"/>
        <end position="117"/>
    </location>
</feature>
<reference evidence="2 3" key="1">
    <citation type="submission" date="2019-07" db="EMBL/GenBank/DDBJ databases">
        <title>Genomes of Cafeteria roenbergensis.</title>
        <authorList>
            <person name="Fischer M.G."/>
            <person name="Hackl T."/>
            <person name="Roman M."/>
        </authorList>
    </citation>
    <scope>NUCLEOTIDE SEQUENCE [LARGE SCALE GENOMIC DNA]</scope>
    <source>
        <strain evidence="2 3">BVI</strain>
    </source>
</reference>
<protein>
    <submittedName>
        <fullName evidence="2">Uncharacterized protein</fullName>
    </submittedName>
</protein>
<name>A0A5A8CPA4_CAFRO</name>
<gene>
    <name evidence="2" type="ORF">FNF29_02416</name>
</gene>
<organism evidence="2 3">
    <name type="scientific">Cafeteria roenbergensis</name>
    <name type="common">Marine flagellate</name>
    <dbReference type="NCBI Taxonomy" id="33653"/>
    <lineage>
        <taxon>Eukaryota</taxon>
        <taxon>Sar</taxon>
        <taxon>Stramenopiles</taxon>
        <taxon>Bigyra</taxon>
        <taxon>Opalozoa</taxon>
        <taxon>Bicosoecida</taxon>
        <taxon>Cafeteriaceae</taxon>
        <taxon>Cafeteria</taxon>
    </lineage>
</organism>
<dbReference type="Proteomes" id="UP000323011">
    <property type="component" value="Unassembled WGS sequence"/>
</dbReference>
<dbReference type="EMBL" id="VLTN01000011">
    <property type="protein sequence ID" value="KAA0154539.1"/>
    <property type="molecule type" value="Genomic_DNA"/>
</dbReference>
<evidence type="ECO:0000313" key="3">
    <source>
        <dbReference type="Proteomes" id="UP000323011"/>
    </source>
</evidence>
<keyword evidence="3" id="KW-1185">Reference proteome</keyword>
<accession>A0A5A8CPA4</accession>